<dbReference type="RefSeq" id="WP_145064055.1">
    <property type="nucleotide sequence ID" value="NZ_CP036287.1"/>
</dbReference>
<dbReference type="Pfam" id="PF13517">
    <property type="entry name" value="FG-GAP_3"/>
    <property type="match status" value="2"/>
</dbReference>
<dbReference type="Proteomes" id="UP000316921">
    <property type="component" value="Chromosome"/>
</dbReference>
<dbReference type="EMBL" id="CP036287">
    <property type="protein sequence ID" value="QDU66357.1"/>
    <property type="molecule type" value="Genomic_DNA"/>
</dbReference>
<dbReference type="SUPFAM" id="SSF69318">
    <property type="entry name" value="Integrin alpha N-terminal domain"/>
    <property type="match status" value="1"/>
</dbReference>
<feature type="signal peptide" evidence="2">
    <location>
        <begin position="1"/>
        <end position="23"/>
    </location>
</feature>
<dbReference type="Gene3D" id="2.130.10.130">
    <property type="entry name" value="Integrin alpha, N-terminal"/>
    <property type="match status" value="1"/>
</dbReference>
<dbReference type="InterPro" id="IPR018247">
    <property type="entry name" value="EF_Hand_1_Ca_BS"/>
</dbReference>
<keyword evidence="1 2" id="KW-0732">Signal</keyword>
<dbReference type="PROSITE" id="PS00018">
    <property type="entry name" value="EF_HAND_1"/>
    <property type="match status" value="1"/>
</dbReference>
<gene>
    <name evidence="3" type="ORF">Pla133_14270</name>
</gene>
<dbReference type="InterPro" id="IPR028994">
    <property type="entry name" value="Integrin_alpha_N"/>
</dbReference>
<evidence type="ECO:0000256" key="1">
    <source>
        <dbReference type="ARBA" id="ARBA00022729"/>
    </source>
</evidence>
<proteinExistence type="predicted"/>
<name>A0A518BHA2_9BACT</name>
<dbReference type="InterPro" id="IPR013517">
    <property type="entry name" value="FG-GAP"/>
</dbReference>
<accession>A0A518BHA2</accession>
<reference evidence="3 4" key="1">
    <citation type="submission" date="2019-02" db="EMBL/GenBank/DDBJ databases">
        <title>Deep-cultivation of Planctomycetes and their phenomic and genomic characterization uncovers novel biology.</title>
        <authorList>
            <person name="Wiegand S."/>
            <person name="Jogler M."/>
            <person name="Boedeker C."/>
            <person name="Pinto D."/>
            <person name="Vollmers J."/>
            <person name="Rivas-Marin E."/>
            <person name="Kohn T."/>
            <person name="Peeters S.H."/>
            <person name="Heuer A."/>
            <person name="Rast P."/>
            <person name="Oberbeckmann S."/>
            <person name="Bunk B."/>
            <person name="Jeske O."/>
            <person name="Meyerdierks A."/>
            <person name="Storesund J.E."/>
            <person name="Kallscheuer N."/>
            <person name="Luecker S."/>
            <person name="Lage O.M."/>
            <person name="Pohl T."/>
            <person name="Merkel B.J."/>
            <person name="Hornburger P."/>
            <person name="Mueller R.-W."/>
            <person name="Bruemmer F."/>
            <person name="Labrenz M."/>
            <person name="Spormann A.M."/>
            <person name="Op den Camp H."/>
            <person name="Overmann J."/>
            <person name="Amann R."/>
            <person name="Jetten M.S.M."/>
            <person name="Mascher T."/>
            <person name="Medema M.H."/>
            <person name="Devos D.P."/>
            <person name="Kaster A.-K."/>
            <person name="Ovreas L."/>
            <person name="Rohde M."/>
            <person name="Galperin M.Y."/>
            <person name="Jogler C."/>
        </authorList>
    </citation>
    <scope>NUCLEOTIDE SEQUENCE [LARGE SCALE GENOMIC DNA]</scope>
    <source>
        <strain evidence="3 4">Pla133</strain>
    </source>
</reference>
<evidence type="ECO:0000256" key="2">
    <source>
        <dbReference type="SAM" id="SignalP"/>
    </source>
</evidence>
<dbReference type="PANTHER" id="PTHR46580">
    <property type="entry name" value="SENSOR KINASE-RELATED"/>
    <property type="match status" value="1"/>
</dbReference>
<evidence type="ECO:0000313" key="3">
    <source>
        <dbReference type="EMBL" id="QDU66357.1"/>
    </source>
</evidence>
<dbReference type="KEGG" id="pbap:Pla133_14270"/>
<dbReference type="AlphaFoldDB" id="A0A518BHA2"/>
<protein>
    <submittedName>
        <fullName evidence="3">FG-GAP repeat protein</fullName>
    </submittedName>
</protein>
<dbReference type="PANTHER" id="PTHR46580:SF4">
    <property type="entry name" value="ATP_GTP-BINDING PROTEIN"/>
    <property type="match status" value="1"/>
</dbReference>
<feature type="chain" id="PRO_5021764603" evidence="2">
    <location>
        <begin position="24"/>
        <end position="533"/>
    </location>
</feature>
<organism evidence="3 4">
    <name type="scientific">Engelhardtia mirabilis</name>
    <dbReference type="NCBI Taxonomy" id="2528011"/>
    <lineage>
        <taxon>Bacteria</taxon>
        <taxon>Pseudomonadati</taxon>
        <taxon>Planctomycetota</taxon>
        <taxon>Planctomycetia</taxon>
        <taxon>Planctomycetia incertae sedis</taxon>
        <taxon>Engelhardtia</taxon>
    </lineage>
</organism>
<keyword evidence="4" id="KW-1185">Reference proteome</keyword>
<evidence type="ECO:0000313" key="4">
    <source>
        <dbReference type="Proteomes" id="UP000316921"/>
    </source>
</evidence>
<sequence length="533" mass="53834" precursor="true">MTIKTTFIPLLFASSLVPLSAHAGQECLQQIYTSGSLDVGSSAADIATGDLDQDGDLDTLVAGASGLWLFENQAGLGFSTTKLNVGSRPLNVALGDMDGDGDLDALVALGGTLQITPEGYNYYAQDGVRLLTNDGAGHFTGGALFEFPGFFDSSPVAAFLEDLDGDGDLDAAVALRQYTPDSLHFSGGLWVFTGNGAGAITPQPIHMLPTTATEVCMADFDGDGHLDFADLGGTSSISPTIQFAYGVGDGTFVNGGPSLGGGIYAGGIVAGDWDGDGDADLATGYKYGLTTFINDGSGSFPTVGQSLTNLGYYLRGLSTGDIDGDGSPDLLAVSGGSSAARMLVNNGGGSFALATSLPTSSQVYASHLADTNGDGLDDPWTADLTTGSVNWSISQCVVVRYGDAKLNSLGCLPTMGKVGSPAIGGSGLTLRADNEVIDQPGVMIVGPGPADVPFLAGTLLVGGPWAFIPVTASHGSGDPGTCDGAVSLTVGTATLASLGVGTRLHVQVLGLDPLQADGTSASLSDGLWFEVIP</sequence>